<dbReference type="KEGG" id="jar:G7057_09125"/>
<evidence type="ECO:0000256" key="3">
    <source>
        <dbReference type="HAMAP-Rule" id="MF_01539"/>
    </source>
</evidence>
<name>A0A6G7KBH0_9LACT</name>
<dbReference type="Pfam" id="PF05636">
    <property type="entry name" value="HIGH_NTase1"/>
    <property type="match status" value="1"/>
</dbReference>
<organism evidence="4 5">
    <name type="scientific">Jeotgalibaca arthritidis</name>
    <dbReference type="NCBI Taxonomy" id="1868794"/>
    <lineage>
        <taxon>Bacteria</taxon>
        <taxon>Bacillati</taxon>
        <taxon>Bacillota</taxon>
        <taxon>Bacilli</taxon>
        <taxon>Lactobacillales</taxon>
        <taxon>Carnobacteriaceae</taxon>
        <taxon>Jeotgalibaca</taxon>
    </lineage>
</organism>
<dbReference type="InterPro" id="IPR014729">
    <property type="entry name" value="Rossmann-like_a/b/a_fold"/>
</dbReference>
<dbReference type="GO" id="GO:0006400">
    <property type="term" value="P:tRNA modification"/>
    <property type="evidence" value="ECO:0007669"/>
    <property type="project" value="UniProtKB-UniRule"/>
</dbReference>
<dbReference type="HAMAP" id="MF_01539">
    <property type="entry name" value="TmcAL"/>
    <property type="match status" value="1"/>
</dbReference>
<comment type="function">
    <text evidence="3">Catalyzes the formation of N(4)-acetylcytidine (ac(4)C) at the wobble position of elongator tRNA(Met), using acetate and ATP as substrates. First activates an acetate ion to form acetyladenylate (Ac-AMP) and then transfers the acetyl group to tRNA to form ac(4)C34.</text>
</comment>
<dbReference type="Gene3D" id="3.40.50.620">
    <property type="entry name" value="HUPs"/>
    <property type="match status" value="1"/>
</dbReference>
<keyword evidence="1 3" id="KW-0436">Ligase</keyword>
<feature type="binding site" evidence="3">
    <location>
        <position position="163"/>
    </location>
    <ligand>
        <name>ATP</name>
        <dbReference type="ChEBI" id="CHEBI:30616"/>
    </ligand>
</feature>
<dbReference type="EC" id="6.3.4.-" evidence="3"/>
<keyword evidence="3" id="KW-0547">Nucleotide-binding</keyword>
<dbReference type="GO" id="GO:0000049">
    <property type="term" value="F:tRNA binding"/>
    <property type="evidence" value="ECO:0007669"/>
    <property type="project" value="UniProtKB-KW"/>
</dbReference>
<comment type="caution">
    <text evidence="3">Lacks conserved residue(s) required for the propagation of feature annotation.</text>
</comment>
<reference evidence="4 5" key="1">
    <citation type="journal article" date="2017" name="Int. J. Syst. Evol. Microbiol.">
        <title>Jeotgalibaca porci sp. nov. and Jeotgalibaca arthritidis sp. nov., isolated from pigs, and emended description of the genus Jeotgalibaca.</title>
        <authorList>
            <person name="Zamora L."/>
            <person name="Perez-Sancho M."/>
            <person name="Dominguez L."/>
            <person name="Fernandez-Garayzabal J.F."/>
            <person name="Vela A.I."/>
        </authorList>
    </citation>
    <scope>NUCLEOTIDE SEQUENCE [LARGE SCALE GENOMIC DNA]</scope>
    <source>
        <strain evidence="4 5">CECT 9157</strain>
    </source>
</reference>
<feature type="binding site" evidence="3">
    <location>
        <begin position="7"/>
        <end position="20"/>
    </location>
    <ligand>
        <name>ATP</name>
        <dbReference type="ChEBI" id="CHEBI:30616"/>
    </ligand>
</feature>
<dbReference type="GO" id="GO:0005737">
    <property type="term" value="C:cytoplasm"/>
    <property type="evidence" value="ECO:0007669"/>
    <property type="project" value="UniProtKB-SubCell"/>
</dbReference>
<feature type="binding site" evidence="3">
    <location>
        <position position="101"/>
    </location>
    <ligand>
        <name>ATP</name>
        <dbReference type="ChEBI" id="CHEBI:30616"/>
    </ligand>
</feature>
<proteinExistence type="inferred from homology"/>
<dbReference type="Proteomes" id="UP000501451">
    <property type="component" value="Chromosome"/>
</dbReference>
<feature type="binding site" evidence="3">
    <location>
        <position position="188"/>
    </location>
    <ligand>
        <name>ATP</name>
        <dbReference type="ChEBI" id="CHEBI:30616"/>
    </ligand>
</feature>
<evidence type="ECO:0000313" key="5">
    <source>
        <dbReference type="Proteomes" id="UP000501451"/>
    </source>
</evidence>
<dbReference type="PANTHER" id="PTHR37825:SF1">
    <property type="entry name" value="TRNA(MET) CYTIDINE ACETATE LIGASE"/>
    <property type="match status" value="1"/>
</dbReference>
<sequence length="395" mass="44892">MKSCGIIAEYNPFHHGHAYQIEQARKQSQADVMIIAMSGNFTQRGEPAIFDKWERAKAALENGADLVVEQSVLGSVQSSDLFAEAGIHLLDALGCDSFSFGAETADGERLIQLADQLIQQEAAINHVFQSVRNDGRTYASQMTDAIQAVLGSSSLPETFWKANSQLGLAYLKANLRATRPMEAYLVERMGAGHQGELDREQQFASGTAIRQLIHSRKFAEAKQWMPLKDESSIAHSPAASWTHFWPLLRYRLLLLSPEELRLIYQMEEGIEHRLKKYAAQADSFDLFINLVKNKRWTWVRLQRLAVYVLLDIRKEMVASYFSQPPLIRVLGFTEKGRRHLKAIKKTTNSLILTNVSQKNHSYYEKEIQADQIYQFGLELKQSEQNYTRAPIVIKS</sequence>
<keyword evidence="2 3" id="KW-0819">tRNA processing</keyword>
<dbReference type="PANTHER" id="PTHR37825">
    <property type="entry name" value="TRNA(MET) CYTIDINE ACETATE LIGASE"/>
    <property type="match status" value="1"/>
</dbReference>
<dbReference type="GO" id="GO:0016879">
    <property type="term" value="F:ligase activity, forming carbon-nitrogen bonds"/>
    <property type="evidence" value="ECO:0007669"/>
    <property type="project" value="UniProtKB-UniRule"/>
</dbReference>
<evidence type="ECO:0000256" key="2">
    <source>
        <dbReference type="ARBA" id="ARBA00022694"/>
    </source>
</evidence>
<keyword evidence="3" id="KW-0694">RNA-binding</keyword>
<dbReference type="RefSeq" id="WP_166163059.1">
    <property type="nucleotide sequence ID" value="NZ_CP049740.1"/>
</dbReference>
<protein>
    <recommendedName>
        <fullName evidence="3">tRNA(Met) cytidine acetate ligase</fullName>
        <ecNumber evidence="3">6.3.4.-</ecNumber>
    </recommendedName>
</protein>
<dbReference type="GO" id="GO:0016740">
    <property type="term" value="F:transferase activity"/>
    <property type="evidence" value="ECO:0007669"/>
    <property type="project" value="UniProtKB-KW"/>
</dbReference>
<dbReference type="EMBL" id="CP049740">
    <property type="protein sequence ID" value="QII82572.1"/>
    <property type="molecule type" value="Genomic_DNA"/>
</dbReference>
<dbReference type="SUPFAM" id="SSF52374">
    <property type="entry name" value="Nucleotidylyl transferase"/>
    <property type="match status" value="1"/>
</dbReference>
<dbReference type="NCBIfam" id="NF010191">
    <property type="entry name" value="PRK13670.1"/>
    <property type="match status" value="1"/>
</dbReference>
<dbReference type="AlphaFoldDB" id="A0A6G7KBH0"/>
<accession>A0A6G7KBH0</accession>
<keyword evidence="4" id="KW-0808">Transferase</keyword>
<comment type="subcellular location">
    <subcellularLocation>
        <location evidence="3">Cytoplasm</location>
    </subcellularLocation>
</comment>
<dbReference type="InterPro" id="IPR008513">
    <property type="entry name" value="tRNA(Met)_cyd_acetate_ligase"/>
</dbReference>
<evidence type="ECO:0000313" key="4">
    <source>
        <dbReference type="EMBL" id="QII82572.1"/>
    </source>
</evidence>
<keyword evidence="3" id="KW-0820">tRNA-binding</keyword>
<evidence type="ECO:0000256" key="1">
    <source>
        <dbReference type="ARBA" id="ARBA00022598"/>
    </source>
</evidence>
<comment type="similarity">
    <text evidence="3">Belongs to the TmcAL family.</text>
</comment>
<gene>
    <name evidence="3" type="primary">tmcAL</name>
    <name evidence="4" type="ORF">G7057_09125</name>
</gene>
<comment type="catalytic activity">
    <reaction evidence="3">
        <text>cytidine(34) in elongator tRNA(Met) + acetate + ATP = N(4)-acetylcytidine(34) in elongator tRNA(Met) + AMP + diphosphate</text>
        <dbReference type="Rhea" id="RHEA:58144"/>
        <dbReference type="Rhea" id="RHEA-COMP:10693"/>
        <dbReference type="Rhea" id="RHEA-COMP:10694"/>
        <dbReference type="ChEBI" id="CHEBI:30089"/>
        <dbReference type="ChEBI" id="CHEBI:30616"/>
        <dbReference type="ChEBI" id="CHEBI:33019"/>
        <dbReference type="ChEBI" id="CHEBI:74900"/>
        <dbReference type="ChEBI" id="CHEBI:82748"/>
        <dbReference type="ChEBI" id="CHEBI:456215"/>
    </reaction>
</comment>
<keyword evidence="3" id="KW-0963">Cytoplasm</keyword>
<keyword evidence="3" id="KW-0067">ATP-binding</keyword>
<dbReference type="GO" id="GO:0005524">
    <property type="term" value="F:ATP binding"/>
    <property type="evidence" value="ECO:0007669"/>
    <property type="project" value="UniProtKB-KW"/>
</dbReference>
<keyword evidence="5" id="KW-1185">Reference proteome</keyword>